<dbReference type="Pfam" id="PF05738">
    <property type="entry name" value="Cna_B"/>
    <property type="match status" value="1"/>
</dbReference>
<protein>
    <submittedName>
        <fullName evidence="9">Uncharacterized protein</fullName>
    </submittedName>
</protein>
<evidence type="ECO:0000313" key="9">
    <source>
        <dbReference type="EMBL" id="CCK84119.1"/>
    </source>
</evidence>
<reference evidence="9 10" key="1">
    <citation type="submission" date="2012-08" db="EMBL/GenBank/DDBJ databases">
        <title>Draft Genome Sequences of Lactobacillus equicursoris CIP 110162T, isolated from thoroughbred racehorse feces and Lactobacillus sp. CRBIP 24.137 isolated from urine of human.</title>
        <authorList>
            <person name="Cousin S."/>
            <person name="Loux V."/>
            <person name="Ma L."/>
            <person name="Creno S."/>
            <person name="Clermont D."/>
            <person name="Bizet C."/>
            <person name="Bouchier C."/>
        </authorList>
    </citation>
    <scope>NUCLEOTIDE SEQUENCE [LARGE SCALE GENOMIC DNA]</scope>
    <source>
        <strain evidence="9 10">66c</strain>
    </source>
</reference>
<comment type="caution">
    <text evidence="9">The sequence shown here is derived from an EMBL/GenBank/DDBJ whole genome shotgun (WGS) entry which is preliminary data.</text>
</comment>
<dbReference type="GO" id="GO:0007155">
    <property type="term" value="P:cell adhesion"/>
    <property type="evidence" value="ECO:0007669"/>
    <property type="project" value="InterPro"/>
</dbReference>
<keyword evidence="3" id="KW-0964">Secreted</keyword>
<dbReference type="Gene3D" id="2.60.40.1280">
    <property type="match status" value="1"/>
</dbReference>
<sequence length="1399" mass="156491">MRKLKEKKLIRLAHLFAALILTLSILVPSFVEVGSSVWHANSAVAAESTANLADKKWIDSLDIKTQQNGKWVTVDGSQPLTDGTNVKAELAYTIPMGSLTGKGSKVTYQFPDGFKIDKEQKGNVYSKTDSSKVIGTYTISTDGKVEITFNENFDPKTKQTGTLTVNGTLENTSSSDEKKLNFPGSGTTIVIKKKDNGDTDHDIQVEKKGTVAEDKKSVSYTVKVSTTKGTPDTVDVDDTLHDLKNVTGSYDRSSFKIVKVDAIGNKTELSTSKYQPVISTNSSNQATFKISSLPKLDKGESYEITYSVKISTNLKDNTEGYEEINNSIHAKSKDKDSWNGDRETIHNSRIQKDGSYKNGEINWRINVNNAEEDISHYVLYDNLPDNSSLLDDIQIVDDSTGEKYDLSPLIRRGKKGDKSIYIDFSRLPDKYKKDRFTITYRTKAPETDDKSVKVENKADFYDTNHHYSSDKSVDVPAESYGVHKQFDSEEAISGNSDEKKYNWTSTYTLSGKIAKYVDLSDIFEDATSVSVHDQSQKPHTDTHYGIASELYKELTDPNKQELIAEEGSKTTKYILGQDYKVDLHFYKYVVKKVNGEDQGSYEEVDHTDSKTHIKYYSMRILPLDGKTIKPTKFVIHYSSRANISKVSCGETWTYKNYADFVAFNGTSINQRDIAQHEYKKDANLVKDASLTGVADSYKGEDLNADLDKTNGEIYYRILVKLPKGYTGKAEVTDLLPKGMTYVDGSLKAKVYYSDWDTRSQITWWDNDKHANLTYNLDGDQKPSVSTQKQADGTTKLMVSVPDGYDNSNSNIIQLTYKASVKGDEDWEDMSKLSKSYTNTVSWNGYTDKQTTTETREVSVLKKKGIQIKDADGNPTNAVGYQVDINPQGLDLNPNGDTVILNDQLSMTSGMDAYLNLQKTKLYKYDYHAENHIGDPIDKSMYSLKYDSDTHQIKLELPDKTACVLVYQYSIDTDNNINPTISNKASLAGKYSSDESTQLTDSSSSADITEKKISVYKVDSDDYTKNLPGAEFSLEKLNGSSWQKVAAKDVNVDGKLVTDKNGKLDLTDLANNAVYRLKESQAPSGYSLNSNYYYLVWLNGKKTSSEIYNGLSDTVKNEIGKQSNIHFFKTAGGAIYVPDDYSQLTVAKHWVNSDGTAAKPGASSVKVDLYRVTKKLNSINVRVIIANPNFGNNDHSNDPNNKPFFDKTYSIEKGSTITIHGADNDGNAVKLQWILFNRMVSYTDNIQPNLDPNATSYTSPQLNSDTTIFAKESSNCWTTNVLVDKEDPQPMIDQSTKTKVEPTVTLDASNNWQKTWSDLPHEDKNGNTYYYYVEEESVPGYKTSYRNNNGIKYGQIDVINQEKNEFYHLPQSGGRGLYALLVLGTAIVASGLAFRRKKFN</sequence>
<feature type="transmembrane region" description="Helical" evidence="6">
    <location>
        <begin position="1375"/>
        <end position="1393"/>
    </location>
</feature>
<accession>K0NQC5</accession>
<dbReference type="Gene3D" id="2.60.40.740">
    <property type="match status" value="3"/>
</dbReference>
<evidence type="ECO:0000259" key="8">
    <source>
        <dbReference type="Pfam" id="PF17802"/>
    </source>
</evidence>
<keyword evidence="4" id="KW-0732">Signal</keyword>
<keyword evidence="2" id="KW-0134">Cell wall</keyword>
<dbReference type="EMBL" id="CALZ01000114">
    <property type="protein sequence ID" value="CCK84119.1"/>
    <property type="molecule type" value="Genomic_DNA"/>
</dbReference>
<name>K0NQC5_9LACO</name>
<dbReference type="Gene3D" id="2.60.40.10">
    <property type="entry name" value="Immunoglobulins"/>
    <property type="match status" value="1"/>
</dbReference>
<dbReference type="InterPro" id="IPR008454">
    <property type="entry name" value="Collagen-bd_Cna-like_B-typ_dom"/>
</dbReference>
<keyword evidence="6" id="KW-1133">Transmembrane helix</keyword>
<evidence type="ECO:0000256" key="2">
    <source>
        <dbReference type="ARBA" id="ARBA00022512"/>
    </source>
</evidence>
<dbReference type="RefSeq" id="WP_009558307.1">
    <property type="nucleotide sequence ID" value="NZ_CALZ01000114.1"/>
</dbReference>
<evidence type="ECO:0000259" key="7">
    <source>
        <dbReference type="Pfam" id="PF05738"/>
    </source>
</evidence>
<keyword evidence="5" id="KW-0572">Peptidoglycan-anchor</keyword>
<keyword evidence="6" id="KW-0472">Membrane</keyword>
<proteinExistence type="predicted"/>
<feature type="domain" description="CNA-B" evidence="7">
    <location>
        <begin position="1297"/>
        <end position="1350"/>
    </location>
</feature>
<evidence type="ECO:0000313" key="10">
    <source>
        <dbReference type="Proteomes" id="UP000009325"/>
    </source>
</evidence>
<evidence type="ECO:0000256" key="1">
    <source>
        <dbReference type="ARBA" id="ARBA00004191"/>
    </source>
</evidence>
<evidence type="ECO:0000256" key="3">
    <source>
        <dbReference type="ARBA" id="ARBA00022525"/>
    </source>
</evidence>
<dbReference type="Proteomes" id="UP000009325">
    <property type="component" value="Unassembled WGS sequence"/>
</dbReference>
<evidence type="ECO:0000256" key="6">
    <source>
        <dbReference type="SAM" id="Phobius"/>
    </source>
</evidence>
<organism evidence="9 10">
    <name type="scientific">Lactobacillus equicursoris 66c</name>
    <dbReference type="NCBI Taxonomy" id="872326"/>
    <lineage>
        <taxon>Bacteria</taxon>
        <taxon>Bacillati</taxon>
        <taxon>Bacillota</taxon>
        <taxon>Bacilli</taxon>
        <taxon>Lactobacillales</taxon>
        <taxon>Lactobacillaceae</taxon>
        <taxon>Lactobacillus</taxon>
    </lineage>
</organism>
<dbReference type="InterPro" id="IPR013783">
    <property type="entry name" value="Ig-like_fold"/>
</dbReference>
<dbReference type="CDD" id="cd00222">
    <property type="entry name" value="CollagenBindB"/>
    <property type="match status" value="1"/>
</dbReference>
<dbReference type="InterPro" id="IPR008966">
    <property type="entry name" value="Adhesion_dom_sf"/>
</dbReference>
<comment type="subcellular location">
    <subcellularLocation>
        <location evidence="1">Secreted</location>
        <location evidence="1">Cell wall</location>
    </subcellularLocation>
</comment>
<dbReference type="InterPro" id="IPR041033">
    <property type="entry name" value="SpaA_PFL_dom_1"/>
</dbReference>
<gene>
    <name evidence="9" type="ORF">BN146_07690</name>
</gene>
<dbReference type="OrthoDB" id="1744455at2"/>
<dbReference type="InterPro" id="IPR011252">
    <property type="entry name" value="Fibrogen-bd_dom1"/>
</dbReference>
<dbReference type="SUPFAM" id="SSF49401">
    <property type="entry name" value="Bacterial adhesins"/>
    <property type="match status" value="2"/>
</dbReference>
<dbReference type="SUPFAM" id="SSF49478">
    <property type="entry name" value="Cna protein B-type domain"/>
    <property type="match status" value="1"/>
</dbReference>
<evidence type="ECO:0000256" key="5">
    <source>
        <dbReference type="ARBA" id="ARBA00023088"/>
    </source>
</evidence>
<evidence type="ECO:0000256" key="4">
    <source>
        <dbReference type="ARBA" id="ARBA00022729"/>
    </source>
</evidence>
<keyword evidence="6" id="KW-0812">Transmembrane</keyword>
<feature type="domain" description="SpaA-like prealbumin fold" evidence="8">
    <location>
        <begin position="1011"/>
        <end position="1094"/>
    </location>
</feature>
<dbReference type="Gene3D" id="2.60.40.1140">
    <property type="entry name" value="Collagen-binding surface protein Cna, B-type domain"/>
    <property type="match status" value="1"/>
</dbReference>
<dbReference type="Pfam" id="PF17802">
    <property type="entry name" value="SpaA"/>
    <property type="match status" value="1"/>
</dbReference>